<dbReference type="CDD" id="cd01948">
    <property type="entry name" value="EAL"/>
    <property type="match status" value="1"/>
</dbReference>
<feature type="domain" description="GGDEF" evidence="3">
    <location>
        <begin position="293"/>
        <end position="426"/>
    </location>
</feature>
<organism evidence="5 6">
    <name type="scientific">Pararobbsia alpina</name>
    <dbReference type="NCBI Taxonomy" id="621374"/>
    <lineage>
        <taxon>Bacteria</taxon>
        <taxon>Pseudomonadati</taxon>
        <taxon>Pseudomonadota</taxon>
        <taxon>Betaproteobacteria</taxon>
        <taxon>Burkholderiales</taxon>
        <taxon>Burkholderiaceae</taxon>
        <taxon>Pararobbsia</taxon>
    </lineage>
</organism>
<dbReference type="InterPro" id="IPR043128">
    <property type="entry name" value="Rev_trsase/Diguanyl_cyclase"/>
</dbReference>
<dbReference type="FunFam" id="3.30.70.270:FF:000001">
    <property type="entry name" value="Diguanylate cyclase domain protein"/>
    <property type="match status" value="1"/>
</dbReference>
<feature type="transmembrane region" description="Helical" evidence="1">
    <location>
        <begin position="213"/>
        <end position="237"/>
    </location>
</feature>
<dbReference type="PROSITE" id="PS50887">
    <property type="entry name" value="GGDEF"/>
    <property type="match status" value="1"/>
</dbReference>
<dbReference type="NCBIfam" id="TIGR00254">
    <property type="entry name" value="GGDEF"/>
    <property type="match status" value="1"/>
</dbReference>
<dbReference type="SUPFAM" id="SSF55073">
    <property type="entry name" value="Nucleotide cyclase"/>
    <property type="match status" value="1"/>
</dbReference>
<dbReference type="PANTHER" id="PTHR44757:SF2">
    <property type="entry name" value="BIOFILM ARCHITECTURE MAINTENANCE PROTEIN MBAA"/>
    <property type="match status" value="1"/>
</dbReference>
<dbReference type="Proteomes" id="UP000494115">
    <property type="component" value="Unassembled WGS sequence"/>
</dbReference>
<dbReference type="Pfam" id="PF03707">
    <property type="entry name" value="MHYT"/>
    <property type="match status" value="3"/>
</dbReference>
<dbReference type="Pfam" id="PF00990">
    <property type="entry name" value="GGDEF"/>
    <property type="match status" value="1"/>
</dbReference>
<dbReference type="Gene3D" id="3.20.20.450">
    <property type="entry name" value="EAL domain"/>
    <property type="match status" value="1"/>
</dbReference>
<feature type="transmembrane region" description="Helical" evidence="1">
    <location>
        <begin position="72"/>
        <end position="94"/>
    </location>
</feature>
<keyword evidence="1" id="KW-0812">Transmembrane</keyword>
<dbReference type="GO" id="GO:0003824">
    <property type="term" value="F:catalytic activity"/>
    <property type="evidence" value="ECO:0007669"/>
    <property type="project" value="UniProtKB-ARBA"/>
</dbReference>
<dbReference type="SMART" id="SM00267">
    <property type="entry name" value="GGDEF"/>
    <property type="match status" value="1"/>
</dbReference>
<dbReference type="AlphaFoldDB" id="A0A6S7AXT4"/>
<dbReference type="InterPro" id="IPR052155">
    <property type="entry name" value="Biofilm_reg_signaling"/>
</dbReference>
<dbReference type="EMBL" id="CADIKM010000002">
    <property type="protein sequence ID" value="CAB3778912.1"/>
    <property type="molecule type" value="Genomic_DNA"/>
</dbReference>
<dbReference type="InterPro" id="IPR005330">
    <property type="entry name" value="MHYT_dom"/>
</dbReference>
<dbReference type="InterPro" id="IPR001633">
    <property type="entry name" value="EAL_dom"/>
</dbReference>
<reference evidence="5 6" key="1">
    <citation type="submission" date="2020-04" db="EMBL/GenBank/DDBJ databases">
        <authorList>
            <person name="De Canck E."/>
        </authorList>
    </citation>
    <scope>NUCLEOTIDE SEQUENCE [LARGE SCALE GENOMIC DNA]</scope>
    <source>
        <strain evidence="5 6">LMG 28138</strain>
    </source>
</reference>
<sequence>MNSTYNLPLVLMSLLVAVLASFATLELAGRLASPAHDGRRSRWLFGGALSMGVGIWSMHFIGMLAFELPIKVGYSLRITLASLLVSIAVSYLALRIVSVSRLSIRRLILGGILMGLGISAMHYIGMEAMLMSPSIDYDAARVALSVLVAIGASLAALTIAHRLRRQDTARVLYKRLGASALMGAAICGMHYIGMSAALFPADSVCGALDDLNGNWLTITVATLTIAMLSITLILCAAERHFQSKTEQMSTSLTLLNRQLLRLATVDTLTELPNRATLVQRVARAITRSKRTGVPFAVLFMDLDGFKTINDSLGHSVGDGVLQAFAQRLRQAVRRHGTIARIGGDEFVVVIENLDTPQDASVIASLILSHMEEDLVVDGVPLQVTPSIGIAMYPRDGMTVDELLKNADAAMYGAKENGRNTFRIFEPEMTRIAMRALSIQRGLQEALAQGHLSLNFQPKFKGSIEKLVGAEALIRWNDPKLGTIAPLEFIPVAERSGQILQIGYWVVSETCRQLVEWEKDGLPPTKVAINLSPHQLRQRDLVARMRAIVDEAGIAPQRIMFEITESVAMQDAEKTVAMIREFHSHGFEIAIDDFGTGYSSLAYLQQFRVKQLKIDRFFTDGLDKHGDEAYAIVSAIIALAHSLDMDVVAEGVETQTQLEKLNSLLCDQVQGFLLARPLTSEAFGALLRGRQSAVGTPA</sequence>
<keyword evidence="1" id="KW-0472">Membrane</keyword>
<dbReference type="PANTHER" id="PTHR44757">
    <property type="entry name" value="DIGUANYLATE CYCLASE DGCP"/>
    <property type="match status" value="1"/>
</dbReference>
<evidence type="ECO:0000259" key="3">
    <source>
        <dbReference type="PROSITE" id="PS50887"/>
    </source>
</evidence>
<keyword evidence="6" id="KW-1185">Reference proteome</keyword>
<dbReference type="SMART" id="SM00052">
    <property type="entry name" value="EAL"/>
    <property type="match status" value="1"/>
</dbReference>
<feature type="transmembrane region" description="Helical" evidence="1">
    <location>
        <begin position="43"/>
        <end position="66"/>
    </location>
</feature>
<evidence type="ECO:0000259" key="2">
    <source>
        <dbReference type="PROSITE" id="PS50883"/>
    </source>
</evidence>
<dbReference type="GO" id="GO:0016020">
    <property type="term" value="C:membrane"/>
    <property type="evidence" value="ECO:0007669"/>
    <property type="project" value="UniProtKB-UniRule"/>
</dbReference>
<dbReference type="InterPro" id="IPR029787">
    <property type="entry name" value="Nucleotide_cyclase"/>
</dbReference>
<feature type="transmembrane region" description="Helical" evidence="1">
    <location>
        <begin position="172"/>
        <end position="193"/>
    </location>
</feature>
<dbReference type="Gene3D" id="3.30.70.270">
    <property type="match status" value="1"/>
</dbReference>
<dbReference type="InterPro" id="IPR000160">
    <property type="entry name" value="GGDEF_dom"/>
</dbReference>
<evidence type="ECO:0000313" key="6">
    <source>
        <dbReference type="Proteomes" id="UP000494115"/>
    </source>
</evidence>
<dbReference type="PROSITE" id="PS50924">
    <property type="entry name" value="MHYT"/>
    <property type="match status" value="1"/>
</dbReference>
<proteinExistence type="predicted"/>
<dbReference type="Pfam" id="PF00563">
    <property type="entry name" value="EAL"/>
    <property type="match status" value="1"/>
</dbReference>
<evidence type="ECO:0000256" key="1">
    <source>
        <dbReference type="PROSITE-ProRule" id="PRU00244"/>
    </source>
</evidence>
<dbReference type="InterPro" id="IPR035919">
    <property type="entry name" value="EAL_sf"/>
</dbReference>
<feature type="domain" description="MHYT" evidence="4">
    <location>
        <begin position="5"/>
        <end position="200"/>
    </location>
</feature>
<feature type="transmembrane region" description="Helical" evidence="1">
    <location>
        <begin position="106"/>
        <end position="124"/>
    </location>
</feature>
<keyword evidence="1" id="KW-1133">Transmembrane helix</keyword>
<evidence type="ECO:0000259" key="4">
    <source>
        <dbReference type="PROSITE" id="PS50924"/>
    </source>
</evidence>
<accession>A0A6S7AXT4</accession>
<feature type="transmembrane region" description="Helical" evidence="1">
    <location>
        <begin position="139"/>
        <end position="160"/>
    </location>
</feature>
<evidence type="ECO:0000313" key="5">
    <source>
        <dbReference type="EMBL" id="CAB3778912.1"/>
    </source>
</evidence>
<name>A0A6S7AXT4_9BURK</name>
<dbReference type="SUPFAM" id="SSF141868">
    <property type="entry name" value="EAL domain-like"/>
    <property type="match status" value="1"/>
</dbReference>
<dbReference type="PROSITE" id="PS50883">
    <property type="entry name" value="EAL"/>
    <property type="match status" value="1"/>
</dbReference>
<protein>
    <submittedName>
        <fullName evidence="5">Putative signaling protein</fullName>
    </submittedName>
</protein>
<dbReference type="RefSeq" id="WP_175103232.1">
    <property type="nucleotide sequence ID" value="NZ_CADIKM010000002.1"/>
</dbReference>
<dbReference type="CDD" id="cd01949">
    <property type="entry name" value="GGDEF"/>
    <property type="match status" value="1"/>
</dbReference>
<feature type="transmembrane region" description="Helical" evidence="1">
    <location>
        <begin position="6"/>
        <end position="31"/>
    </location>
</feature>
<feature type="domain" description="EAL" evidence="2">
    <location>
        <begin position="435"/>
        <end position="690"/>
    </location>
</feature>
<gene>
    <name evidence="5" type="ORF">LMG28138_00693</name>
</gene>